<dbReference type="AlphaFoldDB" id="A0A1G2CNP5"/>
<dbReference type="InterPro" id="IPR029069">
    <property type="entry name" value="HotDog_dom_sf"/>
</dbReference>
<protein>
    <recommendedName>
        <fullName evidence="1">MaoC-like domain-containing protein</fullName>
    </recommendedName>
</protein>
<dbReference type="EMBL" id="MHLD01000001">
    <property type="protein sequence ID" value="OGZ02969.1"/>
    <property type="molecule type" value="Genomic_DNA"/>
</dbReference>
<dbReference type="InterPro" id="IPR052342">
    <property type="entry name" value="MCH/BMMD"/>
</dbReference>
<name>A0A1G2CNP5_9BACT</name>
<accession>A0A1G2CNP5</accession>
<proteinExistence type="predicted"/>
<dbReference type="Gene3D" id="3.10.129.10">
    <property type="entry name" value="Hotdog Thioesterase"/>
    <property type="match status" value="1"/>
</dbReference>
<dbReference type="Proteomes" id="UP000179281">
    <property type="component" value="Unassembled WGS sequence"/>
</dbReference>
<reference evidence="2 3" key="1">
    <citation type="journal article" date="2016" name="Nat. Commun.">
        <title>Thousands of microbial genomes shed light on interconnected biogeochemical processes in an aquifer system.</title>
        <authorList>
            <person name="Anantharaman K."/>
            <person name="Brown C.T."/>
            <person name="Hug L.A."/>
            <person name="Sharon I."/>
            <person name="Castelle C.J."/>
            <person name="Probst A.J."/>
            <person name="Thomas B.C."/>
            <person name="Singh A."/>
            <person name="Wilkins M.J."/>
            <person name="Karaoz U."/>
            <person name="Brodie E.L."/>
            <person name="Williams K.H."/>
            <person name="Hubbard S.S."/>
            <person name="Banfield J.F."/>
        </authorList>
    </citation>
    <scope>NUCLEOTIDE SEQUENCE [LARGE SCALE GENOMIC DNA]</scope>
</reference>
<comment type="caution">
    <text evidence="2">The sequence shown here is derived from an EMBL/GenBank/DDBJ whole genome shotgun (WGS) entry which is preliminary data.</text>
</comment>
<evidence type="ECO:0000313" key="3">
    <source>
        <dbReference type="Proteomes" id="UP000179281"/>
    </source>
</evidence>
<feature type="domain" description="MaoC-like" evidence="1">
    <location>
        <begin position="14"/>
        <end position="117"/>
    </location>
</feature>
<gene>
    <name evidence="2" type="ORF">A3G64_02260</name>
</gene>
<dbReference type="InterPro" id="IPR002539">
    <property type="entry name" value="MaoC-like_dom"/>
</dbReference>
<dbReference type="Pfam" id="PF01575">
    <property type="entry name" value="MaoC_dehydratas"/>
    <property type="match status" value="1"/>
</dbReference>
<dbReference type="PANTHER" id="PTHR43664:SF1">
    <property type="entry name" value="BETA-METHYLMALYL-COA DEHYDRATASE"/>
    <property type="match status" value="1"/>
</dbReference>
<sequence>MRYHGRYFEEFTQGQEFSPPPFSISKREMEEFGRLTGDQNPLHTDAEFCRSEGLFRLPVVHGMATLSFAMGVIDKAGVFRGTCLAFVDAKVTFIRPVYPGYALWAKLTVLRVIDHADKPYGFVEFLFEVKDAKTTVLLASLGILVKRRAAALKMGIG</sequence>
<dbReference type="PANTHER" id="PTHR43664">
    <property type="entry name" value="MONOAMINE OXIDASE-RELATED"/>
    <property type="match status" value="1"/>
</dbReference>
<evidence type="ECO:0000259" key="1">
    <source>
        <dbReference type="Pfam" id="PF01575"/>
    </source>
</evidence>
<organism evidence="2 3">
    <name type="scientific">Candidatus Liptonbacteria bacterium RIFCSPLOWO2_12_FULL_60_15</name>
    <dbReference type="NCBI Taxonomy" id="1798653"/>
    <lineage>
        <taxon>Bacteria</taxon>
        <taxon>Candidatus Liptoniibacteriota</taxon>
    </lineage>
</organism>
<dbReference type="STRING" id="1798653.A3G64_02260"/>
<dbReference type="SUPFAM" id="SSF54637">
    <property type="entry name" value="Thioesterase/thiol ester dehydrase-isomerase"/>
    <property type="match status" value="1"/>
</dbReference>
<evidence type="ECO:0000313" key="2">
    <source>
        <dbReference type="EMBL" id="OGZ02969.1"/>
    </source>
</evidence>